<gene>
    <name evidence="4" type="ORF">Salmuc_00022</name>
</gene>
<dbReference type="Proteomes" id="UP000015347">
    <property type="component" value="Unassembled WGS sequence"/>
</dbReference>
<dbReference type="Pfam" id="PF01903">
    <property type="entry name" value="CbiX"/>
    <property type="match status" value="1"/>
</dbReference>
<dbReference type="InterPro" id="IPR002762">
    <property type="entry name" value="CbiX-like"/>
</dbReference>
<reference evidence="5" key="1">
    <citation type="journal article" date="2014" name="Stand. Genomic Sci.">
        <title>Genome sequence of the exopolysaccharide-producing Salipiger mucosus type strain (DSM 16094(T)), a moderately halophilic member of the Roseobacter clade.</title>
        <authorList>
            <person name="Riedel T."/>
            <person name="Spring S."/>
            <person name="Fiebig A."/>
            <person name="Petersen J."/>
            <person name="Kyrpides N.C."/>
            <person name="Goker M."/>
            <person name="Klenk H.P."/>
        </authorList>
    </citation>
    <scope>NUCLEOTIDE SEQUENCE [LARGE SCALE GENOMIC DNA]</scope>
    <source>
        <strain evidence="5">DSM 16094</strain>
    </source>
</reference>
<dbReference type="InterPro" id="IPR050963">
    <property type="entry name" value="Sirohydro_Cobaltochel/CbiX"/>
</dbReference>
<dbReference type="RefSeq" id="WP_020042078.1">
    <property type="nucleotide sequence ID" value="NZ_KE557273.1"/>
</dbReference>
<evidence type="ECO:0000256" key="1">
    <source>
        <dbReference type="ARBA" id="ARBA00022723"/>
    </source>
</evidence>
<dbReference type="GO" id="GO:0016829">
    <property type="term" value="F:lyase activity"/>
    <property type="evidence" value="ECO:0007669"/>
    <property type="project" value="UniProtKB-KW"/>
</dbReference>
<evidence type="ECO:0008006" key="6">
    <source>
        <dbReference type="Google" id="ProtNLM"/>
    </source>
</evidence>
<evidence type="ECO:0000313" key="4">
    <source>
        <dbReference type="EMBL" id="EPX87069.1"/>
    </source>
</evidence>
<keyword evidence="5" id="KW-1185">Reference proteome</keyword>
<dbReference type="AlphaFoldDB" id="S9SL34"/>
<protein>
    <recommendedName>
        <fullName evidence="6">Cobalamin biosynthesis protein CbiX</fullName>
    </recommendedName>
</protein>
<dbReference type="Gene3D" id="3.40.50.1400">
    <property type="match status" value="2"/>
</dbReference>
<evidence type="ECO:0000256" key="3">
    <source>
        <dbReference type="SAM" id="MobiDB-lite"/>
    </source>
</evidence>
<dbReference type="GO" id="GO:0046872">
    <property type="term" value="F:metal ion binding"/>
    <property type="evidence" value="ECO:0007669"/>
    <property type="project" value="UniProtKB-KW"/>
</dbReference>
<dbReference type="HOGENOM" id="CLU_1146380_0_0_5"/>
<dbReference type="SUPFAM" id="SSF53800">
    <property type="entry name" value="Chelatase"/>
    <property type="match status" value="2"/>
</dbReference>
<evidence type="ECO:0000313" key="5">
    <source>
        <dbReference type="Proteomes" id="UP000015347"/>
    </source>
</evidence>
<dbReference type="STRING" id="1123237.Salmuc_00022"/>
<dbReference type="OrthoDB" id="7346027at2"/>
<dbReference type="PANTHER" id="PTHR33542:SF3">
    <property type="entry name" value="SIROHYDROCHLORIN FERROCHELATASE, CHLOROPLASTIC"/>
    <property type="match status" value="1"/>
</dbReference>
<evidence type="ECO:0000256" key="2">
    <source>
        <dbReference type="ARBA" id="ARBA00023239"/>
    </source>
</evidence>
<dbReference type="PANTHER" id="PTHR33542">
    <property type="entry name" value="SIROHYDROCHLORIN FERROCHELATASE, CHLOROPLASTIC"/>
    <property type="match status" value="1"/>
</dbReference>
<dbReference type="eggNOG" id="COG2138">
    <property type="taxonomic scope" value="Bacteria"/>
</dbReference>
<feature type="region of interest" description="Disordered" evidence="3">
    <location>
        <begin position="1"/>
        <end position="22"/>
    </location>
</feature>
<proteinExistence type="predicted"/>
<comment type="caution">
    <text evidence="4">The sequence shown here is derived from an EMBL/GenBank/DDBJ whole genome shotgun (WGS) entry which is preliminary data.</text>
</comment>
<keyword evidence="1" id="KW-0479">Metal-binding</keyword>
<accession>S9SL34</accession>
<sequence>MTRPNDQGPAALLVAHGSPSDPEPQEVALAALAARVQDARPGWRIGSATLAADGSFDAAVTRLGRPLIYPFFMARGYFTGKVLTERAAPLGLSVLEPFGVSPELEVQAAEALRRVLHERGWAAGDTQLLVAAHGSAVSRTSASAARAFAEALQARLGFAGARSGYVEEQPWLRDAAQGLGQAICLPHFALRAGHMIEDVPEALEEAGFAGPVLPPFIDWPETPGIIAAALARLTEPQG</sequence>
<name>S9SL34_9RHOB</name>
<organism evidence="4 5">
    <name type="scientific">Salipiger mucosus DSM 16094</name>
    <dbReference type="NCBI Taxonomy" id="1123237"/>
    <lineage>
        <taxon>Bacteria</taxon>
        <taxon>Pseudomonadati</taxon>
        <taxon>Pseudomonadota</taxon>
        <taxon>Alphaproteobacteria</taxon>
        <taxon>Rhodobacterales</taxon>
        <taxon>Roseobacteraceae</taxon>
        <taxon>Salipiger</taxon>
    </lineage>
</organism>
<keyword evidence="2" id="KW-0456">Lyase</keyword>
<dbReference type="EMBL" id="APVH01000001">
    <property type="protein sequence ID" value="EPX87069.1"/>
    <property type="molecule type" value="Genomic_DNA"/>
</dbReference>